<evidence type="ECO:0000256" key="2">
    <source>
        <dbReference type="ARBA" id="ARBA00022741"/>
    </source>
</evidence>
<evidence type="ECO:0000259" key="4">
    <source>
        <dbReference type="SMART" id="SM00382"/>
    </source>
</evidence>
<dbReference type="InterPro" id="IPR020568">
    <property type="entry name" value="Ribosomal_Su5_D2-typ_SF"/>
</dbReference>
<dbReference type="PANTHER" id="PTHR32039:SF7">
    <property type="entry name" value="COMPETENCE PROTEIN COMM"/>
    <property type="match status" value="1"/>
</dbReference>
<evidence type="ECO:0000256" key="1">
    <source>
        <dbReference type="ARBA" id="ARBA00006354"/>
    </source>
</evidence>
<comment type="similarity">
    <text evidence="1">Belongs to the Mg-chelatase subunits D/I family. ComM subfamily.</text>
</comment>
<feature type="domain" description="AAA+ ATPase" evidence="4">
    <location>
        <begin position="210"/>
        <end position="391"/>
    </location>
</feature>
<dbReference type="InterPro" id="IPR027417">
    <property type="entry name" value="P-loop_NTPase"/>
</dbReference>
<reference evidence="5 6" key="1">
    <citation type="submission" date="2021-08" db="EMBL/GenBank/DDBJ databases">
        <title>Genome sequence analysis of Clostridium chauvoei strains of European origin and evaluation of typing options for outbreak investigations.</title>
        <authorList>
            <person name="Abdel-Glil M."/>
            <person name="Thomas P."/>
            <person name="Seyboldt C."/>
        </authorList>
    </citation>
    <scope>NUCLEOTIDE SEQUENCE [LARGE SCALE GENOMIC DNA]</scope>
    <source>
        <strain evidence="5 6">S0260-09</strain>
    </source>
</reference>
<evidence type="ECO:0000313" key="5">
    <source>
        <dbReference type="EMBL" id="MBX7291575.1"/>
    </source>
</evidence>
<dbReference type="InterPro" id="IPR001208">
    <property type="entry name" value="MCM_dom"/>
</dbReference>
<keyword evidence="3" id="KW-0067">ATP-binding</keyword>
<dbReference type="Proteomes" id="UP000775179">
    <property type="component" value="Unassembled WGS sequence"/>
</dbReference>
<dbReference type="InterPro" id="IPR000523">
    <property type="entry name" value="Mg_chelatse_chII-like_cat_dom"/>
</dbReference>
<dbReference type="PRINTS" id="PR01657">
    <property type="entry name" value="MCMFAMILY"/>
</dbReference>
<dbReference type="InterPro" id="IPR045006">
    <property type="entry name" value="CHLI-like"/>
</dbReference>
<dbReference type="SUPFAM" id="SSF54211">
    <property type="entry name" value="Ribosomal protein S5 domain 2-like"/>
    <property type="match status" value="1"/>
</dbReference>
<dbReference type="GO" id="GO:0005524">
    <property type="term" value="F:ATP binding"/>
    <property type="evidence" value="ECO:0007669"/>
    <property type="project" value="UniProtKB-KW"/>
</dbReference>
<dbReference type="PANTHER" id="PTHR32039">
    <property type="entry name" value="MAGNESIUM-CHELATASE SUBUNIT CHLI"/>
    <property type="match status" value="1"/>
</dbReference>
<dbReference type="Pfam" id="PF13335">
    <property type="entry name" value="Mg_chelatase_C"/>
    <property type="match status" value="1"/>
</dbReference>
<name>A0ABD4RK21_9CLOT</name>
<protein>
    <submittedName>
        <fullName evidence="5">YifB family Mg chelatase-like AAA ATPase</fullName>
    </submittedName>
</protein>
<dbReference type="SMART" id="SM00382">
    <property type="entry name" value="AAA"/>
    <property type="match status" value="1"/>
</dbReference>
<dbReference type="Pfam" id="PF13541">
    <property type="entry name" value="ChlI"/>
    <property type="match status" value="1"/>
</dbReference>
<evidence type="ECO:0000313" key="6">
    <source>
        <dbReference type="Proteomes" id="UP000775179"/>
    </source>
</evidence>
<dbReference type="SUPFAM" id="SSF52540">
    <property type="entry name" value="P-loop containing nucleoside triphosphate hydrolases"/>
    <property type="match status" value="1"/>
</dbReference>
<comment type="caution">
    <text evidence="5">The sequence shown here is derived from an EMBL/GenBank/DDBJ whole genome shotgun (WGS) entry which is preliminary data.</text>
</comment>
<dbReference type="AlphaFoldDB" id="A0ABD4RK21"/>
<dbReference type="EMBL" id="JAIFTX010000028">
    <property type="protein sequence ID" value="MBX7291575.1"/>
    <property type="molecule type" value="Genomic_DNA"/>
</dbReference>
<dbReference type="InterPro" id="IPR003593">
    <property type="entry name" value="AAA+_ATPase"/>
</dbReference>
<dbReference type="RefSeq" id="WP_021875553.1">
    <property type="nucleotide sequence ID" value="NZ_CP018624.1"/>
</dbReference>
<dbReference type="InterPro" id="IPR025158">
    <property type="entry name" value="Mg_chelat-rel_C"/>
</dbReference>
<accession>A0ABD4RK21</accession>
<dbReference type="Gene3D" id="3.30.230.10">
    <property type="match status" value="1"/>
</dbReference>
<dbReference type="Pfam" id="PF01078">
    <property type="entry name" value="Mg_chelatase"/>
    <property type="match status" value="1"/>
</dbReference>
<dbReference type="KEGG" id="cchv:BTM20_06765"/>
<evidence type="ECO:0000256" key="3">
    <source>
        <dbReference type="ARBA" id="ARBA00022840"/>
    </source>
</evidence>
<organism evidence="5 6">
    <name type="scientific">Clostridium chauvoei</name>
    <dbReference type="NCBI Taxonomy" id="46867"/>
    <lineage>
        <taxon>Bacteria</taxon>
        <taxon>Bacillati</taxon>
        <taxon>Bacillota</taxon>
        <taxon>Clostridia</taxon>
        <taxon>Eubacteriales</taxon>
        <taxon>Clostridiaceae</taxon>
        <taxon>Clostridium</taxon>
    </lineage>
</organism>
<gene>
    <name evidence="5" type="ORF">K4H94_11250</name>
</gene>
<sequence length="505" mass="57125">MSIEIVSATHHGLDGILVNVEVDISRGIPSFNLVGLPDASVKEAKERVKSAIINSGFKFPLGRITVNLAPAYIRKIGSLLDLPIAVGILMASNQINTNDLRDFIIFGELSLGGELKAVKGAVPIIFEGDNKHKNNFIFPFENLKEVKSFNLGNFYPFTNLKEVVSFINNNDLLPYKIEELKDKKEDYLLDYGEIIGQRSSKRAMEIAAAGRHNIILFGSPGAGKTILAKALPSIMPPLSSNEKKEIAKIYSISGFLKDENGIKRPFRNPHHTITRTALVGGGKEIKAGEITLAHNGVLFLDEILEFKREVLEVLREPIEEKVININRLNRNYVFPSNFLLVGAFNPCPCGFGGIEDDKCICSENEKRRYLNKLSRALLDRIDLLNFVPRLKYEDINNKKDKITSKVMKEKILKAIYIQEERYKNTKYNYNSELKGNEIEEYCNLNKSTKNLLENYYNKYNLTMRGYSKLIKVARTIADLEDSYEVLDHHIFEAIGYRKNVNGDII</sequence>
<dbReference type="Gene3D" id="3.40.50.300">
    <property type="entry name" value="P-loop containing nucleotide triphosphate hydrolases"/>
    <property type="match status" value="1"/>
</dbReference>
<dbReference type="NCBIfam" id="TIGR00368">
    <property type="entry name" value="YifB family Mg chelatase-like AAA ATPase"/>
    <property type="match status" value="1"/>
</dbReference>
<keyword evidence="2" id="KW-0547">Nucleotide-binding</keyword>
<dbReference type="InterPro" id="IPR004482">
    <property type="entry name" value="Mg_chelat-rel"/>
</dbReference>
<dbReference type="GeneID" id="66301564"/>
<proteinExistence type="inferred from homology"/>
<dbReference type="InterPro" id="IPR014721">
    <property type="entry name" value="Ribsml_uS5_D2-typ_fold_subgr"/>
</dbReference>